<dbReference type="SUPFAM" id="SSF52096">
    <property type="entry name" value="ClpP/crotonase"/>
    <property type="match status" value="1"/>
</dbReference>
<dbReference type="Gene3D" id="3.90.226.10">
    <property type="entry name" value="2-enoyl-CoA Hydratase, Chain A, domain 1"/>
    <property type="match status" value="1"/>
</dbReference>
<evidence type="ECO:0000313" key="6">
    <source>
        <dbReference type="EMBL" id="MRJ48371.1"/>
    </source>
</evidence>
<dbReference type="EMBL" id="WJQT01000028">
    <property type="protein sequence ID" value="MRJ48371.1"/>
    <property type="molecule type" value="Genomic_DNA"/>
</dbReference>
<name>A0A6I2GIA3_9LACT</name>
<comment type="caution">
    <text evidence="5">The sequence shown here is derived from an EMBL/GenBank/DDBJ whole genome shotgun (WGS) entry which is preliminary data.</text>
</comment>
<dbReference type="Proteomes" id="UP000469870">
    <property type="component" value="Unassembled WGS sequence"/>
</dbReference>
<gene>
    <name evidence="6" type="ORF">GF867_12525</name>
    <name evidence="5" type="ORF">GIY09_04940</name>
    <name evidence="4" type="ORF">GIY11_07720</name>
</gene>
<dbReference type="CDD" id="cd06558">
    <property type="entry name" value="crotonase-like"/>
    <property type="match status" value="1"/>
</dbReference>
<evidence type="ECO:0000313" key="4">
    <source>
        <dbReference type="EMBL" id="MRI81905.1"/>
    </source>
</evidence>
<dbReference type="Proteomes" id="UP000430975">
    <property type="component" value="Unassembled WGS sequence"/>
</dbReference>
<dbReference type="InterPro" id="IPR018376">
    <property type="entry name" value="Enoyl-CoA_hyd/isom_CS"/>
</dbReference>
<reference evidence="6 8" key="1">
    <citation type="submission" date="2019-11" db="EMBL/GenBank/DDBJ databases">
        <title>Characterisation of Fundicoccus ignavus gen. nov. sp. nov., a novel genus of the family Aerococcaceae from bulk tank milk.</title>
        <authorList>
            <person name="Siebert A."/>
            <person name="Huptas C."/>
            <person name="Wenning M."/>
            <person name="Scherer S."/>
            <person name="Doll E.V."/>
        </authorList>
    </citation>
    <scope>NUCLEOTIDE SEQUENCE [LARGE SCALE GENOMIC DNA]</scope>
    <source>
        <strain evidence="6 8">DSM 109652</strain>
    </source>
</reference>
<evidence type="ECO:0000256" key="1">
    <source>
        <dbReference type="ARBA" id="ARBA00005254"/>
    </source>
</evidence>
<dbReference type="EMBL" id="WJQS01000003">
    <property type="protein sequence ID" value="MRI85221.1"/>
    <property type="molecule type" value="Genomic_DNA"/>
</dbReference>
<keyword evidence="7" id="KW-1185">Reference proteome</keyword>
<dbReference type="PROSITE" id="PS00166">
    <property type="entry name" value="ENOYL_COA_HYDRATASE"/>
    <property type="match status" value="1"/>
</dbReference>
<dbReference type="InterPro" id="IPR001753">
    <property type="entry name" value="Enoyl-CoA_hydra/iso"/>
</dbReference>
<evidence type="ECO:0000313" key="8">
    <source>
        <dbReference type="Proteomes" id="UP000440066"/>
    </source>
</evidence>
<proteinExistence type="inferred from homology"/>
<keyword evidence="3" id="KW-1133">Transmembrane helix</keyword>
<dbReference type="Pfam" id="PF00378">
    <property type="entry name" value="ECH_1"/>
    <property type="match status" value="1"/>
</dbReference>
<keyword evidence="3" id="KW-0472">Membrane</keyword>
<dbReference type="GO" id="GO:0016853">
    <property type="term" value="F:isomerase activity"/>
    <property type="evidence" value="ECO:0007669"/>
    <property type="project" value="UniProtKB-KW"/>
</dbReference>
<dbReference type="InterPro" id="IPR014748">
    <property type="entry name" value="Enoyl-CoA_hydra_C"/>
</dbReference>
<evidence type="ECO:0000256" key="2">
    <source>
        <dbReference type="RuleBase" id="RU003707"/>
    </source>
</evidence>
<dbReference type="PANTHER" id="PTHR43802">
    <property type="entry name" value="ENOYL-COA HYDRATASE"/>
    <property type="match status" value="1"/>
</dbReference>
<accession>A0A6I2GIA3</accession>
<protein>
    <submittedName>
        <fullName evidence="5">Enoyl-CoA hydratase/isomerase family protein</fullName>
    </submittedName>
</protein>
<comment type="similarity">
    <text evidence="1 2">Belongs to the enoyl-CoA hydratase/isomerase family.</text>
</comment>
<evidence type="ECO:0000313" key="7">
    <source>
        <dbReference type="Proteomes" id="UP000430975"/>
    </source>
</evidence>
<dbReference type="PANTHER" id="PTHR43802:SF1">
    <property type="entry name" value="IP11341P-RELATED"/>
    <property type="match status" value="1"/>
</dbReference>
<keyword evidence="3" id="KW-0812">Transmembrane</keyword>
<dbReference type="RefSeq" id="WP_153833420.1">
    <property type="nucleotide sequence ID" value="NZ_WJQR01000006.1"/>
</dbReference>
<evidence type="ECO:0000256" key="3">
    <source>
        <dbReference type="SAM" id="Phobius"/>
    </source>
</evidence>
<dbReference type="AlphaFoldDB" id="A0A6I2GIA3"/>
<evidence type="ECO:0000313" key="5">
    <source>
        <dbReference type="EMBL" id="MRI85221.1"/>
    </source>
</evidence>
<dbReference type="Gene3D" id="1.10.12.10">
    <property type="entry name" value="Lyase 2-enoyl-coa Hydratase, Chain A, domain 2"/>
    <property type="match status" value="1"/>
</dbReference>
<dbReference type="InterPro" id="IPR029045">
    <property type="entry name" value="ClpP/crotonase-like_dom_sf"/>
</dbReference>
<keyword evidence="5" id="KW-0413">Isomerase</keyword>
<organism evidence="5 7">
    <name type="scientific">Fundicoccus ignavus</name>
    <dbReference type="NCBI Taxonomy" id="2664442"/>
    <lineage>
        <taxon>Bacteria</taxon>
        <taxon>Bacillati</taxon>
        <taxon>Bacillota</taxon>
        <taxon>Bacilli</taxon>
        <taxon>Lactobacillales</taxon>
        <taxon>Aerococcaceae</taxon>
        <taxon>Fundicoccus</taxon>
    </lineage>
</organism>
<reference evidence="7 9" key="2">
    <citation type="submission" date="2019-11" db="EMBL/GenBank/DDBJ databases">
        <title>Characterisation of Fundicoccus ignavus gen. nov. sp. nov., a novel genus of the family Aerococcaceae isolated from bulk tank milk.</title>
        <authorList>
            <person name="Siebert A."/>
            <person name="Huptas C."/>
            <person name="Wenning M."/>
            <person name="Scherer S."/>
            <person name="Doll E.V."/>
        </authorList>
    </citation>
    <scope>NUCLEOTIDE SEQUENCE [LARGE SCALE GENOMIC DNA]</scope>
    <source>
        <strain evidence="4 9">DSM 109653</strain>
        <strain evidence="5 7">WS4759</strain>
    </source>
</reference>
<sequence>MYQDIVYEVNQDIATITINRANYGNSFSESTYGEIVEAMKQVDQDPHVKVAIITGAGKNFCAGGDIQLFQELIASERYIAEEDVLMTGEMVRSVKMCRKPVISVVNGVAAGAGFGLVLACDFIVMSHSSRLLTAFIDMAFPGDTILLYNLQTAIGSQRTIRHMMLNEPIDAELALEYGLAYQVVAENDLMTSGFKLAKTLATKSSQALGYQKELFAAIQYPEAERINKMEAIFMRQSSMGEDHQEAVTSFLKKGSLKAR</sequence>
<dbReference type="Proteomes" id="UP000440066">
    <property type="component" value="Unassembled WGS sequence"/>
</dbReference>
<dbReference type="EMBL" id="WJQR01000006">
    <property type="protein sequence ID" value="MRI81905.1"/>
    <property type="molecule type" value="Genomic_DNA"/>
</dbReference>
<evidence type="ECO:0000313" key="9">
    <source>
        <dbReference type="Proteomes" id="UP000469870"/>
    </source>
</evidence>
<feature type="transmembrane region" description="Helical" evidence="3">
    <location>
        <begin position="101"/>
        <end position="125"/>
    </location>
</feature>